<reference evidence="1 2" key="1">
    <citation type="submission" date="2017-04" db="EMBL/GenBank/DDBJ databases">
        <authorList>
            <person name="Afonso C.L."/>
            <person name="Miller P.J."/>
            <person name="Scott M.A."/>
            <person name="Spackman E."/>
            <person name="Goraichik I."/>
            <person name="Dimitrov K.M."/>
            <person name="Suarez D.L."/>
            <person name="Swayne D.E."/>
        </authorList>
    </citation>
    <scope>NUCLEOTIDE SEQUENCE [LARGE SCALE GENOMIC DNA]</scope>
    <source>
        <strain evidence="1 2">CGMCC 1.10972</strain>
    </source>
</reference>
<sequence length="35" mass="3901">MIGMAVFFVCEAELCKGRKERPPCFEKGRIGGLNL</sequence>
<name>A0A1W2DH24_9HYPH</name>
<dbReference type="Proteomes" id="UP000192656">
    <property type="component" value="Unassembled WGS sequence"/>
</dbReference>
<dbReference type="EMBL" id="FWXR01000015">
    <property type="protein sequence ID" value="SMC96813.1"/>
    <property type="molecule type" value="Genomic_DNA"/>
</dbReference>
<keyword evidence="2" id="KW-1185">Reference proteome</keyword>
<accession>A0A1W2DH24</accession>
<protein>
    <submittedName>
        <fullName evidence="1">Uncharacterized protein</fullName>
    </submittedName>
</protein>
<dbReference type="AlphaFoldDB" id="A0A1W2DH24"/>
<organism evidence="1 2">
    <name type="scientific">Fulvimarina manganoxydans</name>
    <dbReference type="NCBI Taxonomy" id="937218"/>
    <lineage>
        <taxon>Bacteria</taxon>
        <taxon>Pseudomonadati</taxon>
        <taxon>Pseudomonadota</taxon>
        <taxon>Alphaproteobacteria</taxon>
        <taxon>Hyphomicrobiales</taxon>
        <taxon>Aurantimonadaceae</taxon>
        <taxon>Fulvimarina</taxon>
    </lineage>
</organism>
<evidence type="ECO:0000313" key="2">
    <source>
        <dbReference type="Proteomes" id="UP000192656"/>
    </source>
</evidence>
<gene>
    <name evidence="1" type="ORF">SAMN06297251_11536</name>
</gene>
<proteinExistence type="predicted"/>
<evidence type="ECO:0000313" key="1">
    <source>
        <dbReference type="EMBL" id="SMC96813.1"/>
    </source>
</evidence>